<evidence type="ECO:0000259" key="3">
    <source>
        <dbReference type="SMART" id="SM01359"/>
    </source>
</evidence>
<evidence type="ECO:0000259" key="4">
    <source>
        <dbReference type="SMART" id="SM01360"/>
    </source>
</evidence>
<sequence length="1971" mass="214568">MQGRWSKRWGWALGLVAGIPWAAQAVQISQVTPQGAVNEVQQVVVQMSADAVRLGNAQAPAPVRVQCAPGNVAGTGRWTNAREWVWQLDQPLPAGTRCSVQLEKSFKLPSGQALTGASSYQFEIAGPLVRETWPATYEPVDESQTFVLQLNGAATPQSLQQHVHCRAQDVGERIPVRVLDAAQTRAVVQALHLPAKGHYAALECGRRLTAGSRVQLVYGAGVQMASGVTNKASRTFDFEVRQAFTAELQCQRERANAGCLPIRDVTLSFTAPVPVDQARQVHLLHQGKSLPPVLEAGTDRVQSLRFAAPFTPTGQYQLVLPPTLQDDAGRKLANAASFPLTVVMGDTPPLAKFAAAPFGVLERFAEGEDGVAVLPVTVRKVESVDQQPASGAGAQVRSLRLTRDSDIIRWWDLVQRYEQGSIPRKTAQRELKAPVPRPVDESDQHYVQTRTLSLLTGQKGVQSSQLPKASADPRPLEVVGIPLKEPGLHVLEIESPHLGAALLDERLGQPRSMFVRTSALVTNLAVHLKLGREGSAVWVTSLDKGQPVAGATVQVSDCRGQSHQRGTTDAQGLLQLPDLDKEAPRCNQHEGSGQWFVSARHQSQGVEDVAFVWSDWQRGIEPWRFNLPVAWGNRPELVAHTVLDRNLVRAGETVSMKHVVRLQNLQGLALPADWPVEMVITHVGSGQQYRQPLDWVDTRNGGRNATNAWAVPAAAKLGQYTVELRWGASARQGQRIQESGSFRVEAFRLPVFQGAVQPVDKGVLVQPKTLPVAVQLNFLNGGAANGHAVQVSALLRDRYVSFERWRGYSFSAPRAPEQADRDSEDMGSSNDGARLVADKLALTLDAQGQGHVALPSLPAVAAPQDLVLEASFADPNGEIQSLRSTHTLWPSAVLAGLRTEGWMSVGRKMRLQALAVDAQGNPQAGVPLKVQAVHHTTSSTRKRLVGGFYSYDNQRSSKDLGTVCSGKSDARGLLLCEVQVVEAGEVELIASAQDGQGRVARAADTVWVTGRGELWFGGQDHDRMDVLAEKASYAPGETAKLQVRMPFREATALLSVEREGVLHTQVVHLQGKDPTVELPVQAGWGPNVYVSVLALRGRLYEVPWYSFFTWGYKVPRQWWNAFWYGGKEYVAPTALVDLSKPAFRLGVAELKVQDRSQQLTVAVQADKASYQVRDKAKVTIRASLPDGKPAAHAEVAVAAVDKALLELSPNPTWDLRAAMWQRRSWAVSTSTAQMEVVGRRHYGRKAAPPGGGGGNGAPTRELLDTLLLWQPRVQLDAQGQAVVEVPLNDALTSFQIVAVAEDGVQRFGTGSTDIRTTQDLQLISGLPPVVREGDQFRAMVTVRNTTQQPMQVQLQPKAHGLELPAQTVEIAAQQAREVSWNVTVPTALAQAAESAWDWRLEGRDTKTGAKDALAFTLRLLPAVPLAVQQATLVQIDGHWQQPLEWPEQAVPGKGGVRLAFSDRLADPQQGVPGLRDWWQAYPYACLEQTVGKAIGLNDADLWQRTMAKLPTYLDDDGLAMYFPPQGGYQARGSDSLTAHLLSVHHSLQRVAPALALPVAEKARMESGLIAFVEGRIERQHWSPRKDLEVRKLAAIAALARSGKARPAMLQSISLSPQDWPTHAVIDWLSILQQMPQVPEHDQRLAEAQQVLKARLSYTGSQVGFSTDAQDQWWWLMQSADVNVARLLLTTLDDAAWDAERTRLVTGLLARQQRGHWGTTTANTWAGLALRQFSQKYERDAVTGDTTALLGAATQTVHWAAAVTPPAAGATALPAGSGAGLTEGLPPRTLFLPWGERRLGQLNVQHRGTGKPWVALQSVAAVPRTQPLNAGYVLRKTVTAVQGADAQRWQRGDVVRVRLEVQASADMTWVALSDPIPAGATILGNGLGRDSIVAQQGEGAGAEGAWPAFVERGQDSYRAYWDYLPKGTSVVEYTLRLNNAGDFALPPTRAEALYAPEMFGELPNARWKVAQP</sequence>
<organism evidence="5 6">
    <name type="scientific">Comamonas aquatica DA1877</name>
    <dbReference type="NCBI Taxonomy" id="1457173"/>
    <lineage>
        <taxon>Bacteria</taxon>
        <taxon>Pseudomonadati</taxon>
        <taxon>Pseudomonadota</taxon>
        <taxon>Betaproteobacteria</taxon>
        <taxon>Burkholderiales</taxon>
        <taxon>Comamonadaceae</taxon>
        <taxon>Comamonas</taxon>
    </lineage>
</organism>
<protein>
    <submittedName>
        <fullName evidence="5">Alpha-2-macroglobulin</fullName>
    </submittedName>
</protein>
<dbReference type="PANTHER" id="PTHR40094">
    <property type="entry name" value="ALPHA-2-MACROGLOBULIN HOMOLOG"/>
    <property type="match status" value="1"/>
</dbReference>
<dbReference type="Gene3D" id="2.60.40.3710">
    <property type="match status" value="1"/>
</dbReference>
<proteinExistence type="inferred from homology"/>
<dbReference type="InterPro" id="IPR011625">
    <property type="entry name" value="A2M_N_BRD"/>
</dbReference>
<dbReference type="Pfam" id="PF17973">
    <property type="entry name" value="bMG10"/>
    <property type="match status" value="1"/>
</dbReference>
<feature type="domain" description="Alpha-2-macroglobulin bait region" evidence="3">
    <location>
        <begin position="1024"/>
        <end position="1207"/>
    </location>
</feature>
<dbReference type="PATRIC" id="fig|1457173.3.peg.1111"/>
<dbReference type="InterPro" id="IPR021868">
    <property type="entry name" value="Alpha_2_Macroglob_MG3"/>
</dbReference>
<dbReference type="InterPro" id="IPR002890">
    <property type="entry name" value="MG2"/>
</dbReference>
<dbReference type="SMART" id="SM01359">
    <property type="entry name" value="A2M_N_2"/>
    <property type="match status" value="1"/>
</dbReference>
<evidence type="ECO:0000313" key="6">
    <source>
        <dbReference type="Proteomes" id="UP000020766"/>
    </source>
</evidence>
<keyword evidence="2" id="KW-0732">Signal</keyword>
<feature type="domain" description="Alpha-2-macroglobulin" evidence="4">
    <location>
        <begin position="1266"/>
        <end position="1356"/>
    </location>
</feature>
<dbReference type="Pfam" id="PF00207">
    <property type="entry name" value="A2M"/>
    <property type="match status" value="1"/>
</dbReference>
<dbReference type="Pfam" id="PF01835">
    <property type="entry name" value="MG2"/>
    <property type="match status" value="1"/>
</dbReference>
<accession>A0A014P3Q9</accession>
<keyword evidence="6" id="KW-1185">Reference proteome</keyword>
<evidence type="ECO:0000256" key="1">
    <source>
        <dbReference type="ARBA" id="ARBA00010556"/>
    </source>
</evidence>
<evidence type="ECO:0000313" key="5">
    <source>
        <dbReference type="EMBL" id="EXU80775.1"/>
    </source>
</evidence>
<comment type="caution">
    <text evidence="5">The sequence shown here is derived from an EMBL/GenBank/DDBJ whole genome shotgun (WGS) entry which is preliminary data.</text>
</comment>
<reference evidence="5 6" key="1">
    <citation type="submission" date="2014-01" db="EMBL/GenBank/DDBJ databases">
        <title>Interspecies Systems Biology Uncovers Metabolites Affecting C. elegans Gene Expression and Life History Traits.</title>
        <authorList>
            <person name="Watson E."/>
            <person name="Macneil L.T."/>
            <person name="Ritter A.D."/>
            <person name="Yilmaz L.S."/>
            <person name="Rosebrock A.P."/>
            <person name="Caudy A.A."/>
            <person name="Walhout A.J."/>
        </authorList>
    </citation>
    <scope>NUCLEOTIDE SEQUENCE [LARGE SCALE GENOMIC DNA]</scope>
    <source>
        <strain evidence="5 6">DA1877</strain>
    </source>
</reference>
<dbReference type="EMBL" id="JBOK01000005">
    <property type="protein sequence ID" value="EXU80775.1"/>
    <property type="molecule type" value="Genomic_DNA"/>
</dbReference>
<dbReference type="Pfam" id="PF07703">
    <property type="entry name" value="A2M_BRD"/>
    <property type="match status" value="1"/>
</dbReference>
<feature type="chain" id="PRO_5001473206" evidence="2">
    <location>
        <begin position="26"/>
        <end position="1971"/>
    </location>
</feature>
<dbReference type="Proteomes" id="UP000020766">
    <property type="component" value="Unassembled WGS sequence"/>
</dbReference>
<feature type="signal peptide" evidence="2">
    <location>
        <begin position="1"/>
        <end position="25"/>
    </location>
</feature>
<dbReference type="InterPro" id="IPR001599">
    <property type="entry name" value="Macroglobln_a2"/>
</dbReference>
<evidence type="ECO:0000256" key="2">
    <source>
        <dbReference type="SAM" id="SignalP"/>
    </source>
</evidence>
<dbReference type="PANTHER" id="PTHR40094:SF1">
    <property type="entry name" value="UBIQUITIN DOMAIN-CONTAINING PROTEIN"/>
    <property type="match status" value="1"/>
</dbReference>
<dbReference type="Pfam" id="PF11974">
    <property type="entry name" value="bMG3"/>
    <property type="match status" value="1"/>
</dbReference>
<dbReference type="InterPro" id="IPR051802">
    <property type="entry name" value="YfhM-like"/>
</dbReference>
<dbReference type="GO" id="GO:0004866">
    <property type="term" value="F:endopeptidase inhibitor activity"/>
    <property type="evidence" value="ECO:0007669"/>
    <property type="project" value="InterPro"/>
</dbReference>
<comment type="similarity">
    <text evidence="1">Belongs to the protease inhibitor I39 (alpha-2-macroglobulin) family. Bacterial alpha-2-macroglobulin subfamily.</text>
</comment>
<dbReference type="InterPro" id="IPR041246">
    <property type="entry name" value="Bact_MG10"/>
</dbReference>
<name>A0A014P3Q9_9BURK</name>
<gene>
    <name evidence="5" type="ORF">AX13_14135</name>
</gene>
<dbReference type="SMART" id="SM01360">
    <property type="entry name" value="A2M"/>
    <property type="match status" value="1"/>
</dbReference>